<comment type="caution">
    <text evidence="2">The sequence shown here is derived from an EMBL/GenBank/DDBJ whole genome shotgun (WGS) entry which is preliminary data.</text>
</comment>
<dbReference type="AlphaFoldDB" id="A0AAP0KXF5"/>
<name>A0AAP0KXF5_9MAGN</name>
<proteinExistence type="predicted"/>
<gene>
    <name evidence="2" type="ORF">Syun_006869</name>
</gene>
<feature type="chain" id="PRO_5042969885" evidence="1">
    <location>
        <begin position="20"/>
        <end position="150"/>
    </location>
</feature>
<keyword evidence="3" id="KW-1185">Reference proteome</keyword>
<protein>
    <submittedName>
        <fullName evidence="2">Uncharacterized protein</fullName>
    </submittedName>
</protein>
<keyword evidence="1" id="KW-0732">Signal</keyword>
<evidence type="ECO:0000313" key="3">
    <source>
        <dbReference type="Proteomes" id="UP001420932"/>
    </source>
</evidence>
<dbReference type="Proteomes" id="UP001420932">
    <property type="component" value="Unassembled WGS sequence"/>
</dbReference>
<reference evidence="2 3" key="1">
    <citation type="submission" date="2024-01" db="EMBL/GenBank/DDBJ databases">
        <title>Genome assemblies of Stephania.</title>
        <authorList>
            <person name="Yang L."/>
        </authorList>
    </citation>
    <scope>NUCLEOTIDE SEQUENCE [LARGE SCALE GENOMIC DNA]</scope>
    <source>
        <strain evidence="2">YNDBR</strain>
        <tissue evidence="2">Leaf</tissue>
    </source>
</reference>
<dbReference type="EMBL" id="JBBNAF010000003">
    <property type="protein sequence ID" value="KAK9160528.1"/>
    <property type="molecule type" value="Genomic_DNA"/>
</dbReference>
<sequence>MLLKVLLLLLQLLQRSILSLQFVLEVNWLLSFRFKLIQRWLMGMSQEEWKEKLGAPQPANHGFPHHHHCAAGVVNEPDPFQSIDDAPEVEEAAMVVVPERLRSGQSKGALVNLAKKVKGKASAVWRIAKEGGGRCKESGGRRKYQVDVGD</sequence>
<accession>A0AAP0KXF5</accession>
<organism evidence="2 3">
    <name type="scientific">Stephania yunnanensis</name>
    <dbReference type="NCBI Taxonomy" id="152371"/>
    <lineage>
        <taxon>Eukaryota</taxon>
        <taxon>Viridiplantae</taxon>
        <taxon>Streptophyta</taxon>
        <taxon>Embryophyta</taxon>
        <taxon>Tracheophyta</taxon>
        <taxon>Spermatophyta</taxon>
        <taxon>Magnoliopsida</taxon>
        <taxon>Ranunculales</taxon>
        <taxon>Menispermaceae</taxon>
        <taxon>Menispermoideae</taxon>
        <taxon>Cissampelideae</taxon>
        <taxon>Stephania</taxon>
    </lineage>
</organism>
<feature type="signal peptide" evidence="1">
    <location>
        <begin position="1"/>
        <end position="19"/>
    </location>
</feature>
<evidence type="ECO:0000313" key="2">
    <source>
        <dbReference type="EMBL" id="KAK9160528.1"/>
    </source>
</evidence>
<evidence type="ECO:0000256" key="1">
    <source>
        <dbReference type="SAM" id="SignalP"/>
    </source>
</evidence>